<dbReference type="RefSeq" id="WP_188499229.1">
    <property type="nucleotide sequence ID" value="NZ_BMFV01000051.1"/>
</dbReference>
<dbReference type="SMART" id="SM00932">
    <property type="entry name" value="Nfu_N"/>
    <property type="match status" value="1"/>
</dbReference>
<accession>A0A8J2ZZG2</accession>
<evidence type="ECO:0000313" key="2">
    <source>
        <dbReference type="EMBL" id="GGH88436.1"/>
    </source>
</evidence>
<organism evidence="2 3">
    <name type="scientific">Pullulanibacillus pueri</name>
    <dbReference type="NCBI Taxonomy" id="1437324"/>
    <lineage>
        <taxon>Bacteria</taxon>
        <taxon>Bacillati</taxon>
        <taxon>Bacillota</taxon>
        <taxon>Bacilli</taxon>
        <taxon>Bacillales</taxon>
        <taxon>Sporolactobacillaceae</taxon>
        <taxon>Pullulanibacillus</taxon>
    </lineage>
</organism>
<dbReference type="SUPFAM" id="SSF110836">
    <property type="entry name" value="Hypothetical protein SAV1430"/>
    <property type="match status" value="1"/>
</dbReference>
<comment type="caution">
    <text evidence="2">The sequence shown here is derived from an EMBL/GenBank/DDBJ whole genome shotgun (WGS) entry which is preliminary data.</text>
</comment>
<gene>
    <name evidence="2" type="ORF">GCM10007096_40770</name>
</gene>
<name>A0A8J2ZZG2_9BACL</name>
<keyword evidence="3" id="KW-1185">Reference proteome</keyword>
<dbReference type="EMBL" id="BMFV01000051">
    <property type="protein sequence ID" value="GGH88436.1"/>
    <property type="molecule type" value="Genomic_DNA"/>
</dbReference>
<reference evidence="2" key="1">
    <citation type="journal article" date="2014" name="Int. J. Syst. Evol. Microbiol.">
        <title>Complete genome sequence of Corynebacterium casei LMG S-19264T (=DSM 44701T), isolated from a smear-ripened cheese.</title>
        <authorList>
            <consortium name="US DOE Joint Genome Institute (JGI-PGF)"/>
            <person name="Walter F."/>
            <person name="Albersmeier A."/>
            <person name="Kalinowski J."/>
            <person name="Ruckert C."/>
        </authorList>
    </citation>
    <scope>NUCLEOTIDE SEQUENCE</scope>
    <source>
        <strain evidence="2">CGMCC 1.12777</strain>
    </source>
</reference>
<dbReference type="Gene3D" id="3.30.1370.70">
    <property type="entry name" value="Scaffold protein Nfu/NifU, N-terminal domain"/>
    <property type="match status" value="1"/>
</dbReference>
<dbReference type="Proteomes" id="UP000656813">
    <property type="component" value="Unassembled WGS sequence"/>
</dbReference>
<sequence>MGIHVRTDRTPNPNAMKFTAPQKLFDGRLIVKKGEQVENPLAAQLLAIDGVDNLFGYDDFITVNKTLDADWDVLLPRIEDVFNQYSE</sequence>
<dbReference type="AlphaFoldDB" id="A0A8J2ZZG2"/>
<dbReference type="Pfam" id="PF08712">
    <property type="entry name" value="Nfu_N"/>
    <property type="match status" value="1"/>
</dbReference>
<proteinExistence type="predicted"/>
<evidence type="ECO:0000259" key="1">
    <source>
        <dbReference type="SMART" id="SM00932"/>
    </source>
</evidence>
<evidence type="ECO:0000313" key="3">
    <source>
        <dbReference type="Proteomes" id="UP000656813"/>
    </source>
</evidence>
<dbReference type="InterPro" id="IPR014824">
    <property type="entry name" value="Nfu/NifU_N"/>
</dbReference>
<dbReference type="InterPro" id="IPR036498">
    <property type="entry name" value="Nfu/NifU_N_sf"/>
</dbReference>
<protein>
    <recommendedName>
        <fullName evidence="1">Scaffold protein Nfu/NifU N-terminal domain-containing protein</fullName>
    </recommendedName>
</protein>
<feature type="domain" description="Scaffold protein Nfu/NifU N-terminal" evidence="1">
    <location>
        <begin position="5"/>
        <end position="87"/>
    </location>
</feature>
<reference evidence="2" key="2">
    <citation type="submission" date="2020-09" db="EMBL/GenBank/DDBJ databases">
        <authorList>
            <person name="Sun Q."/>
            <person name="Zhou Y."/>
        </authorList>
    </citation>
    <scope>NUCLEOTIDE SEQUENCE</scope>
    <source>
        <strain evidence="2">CGMCC 1.12777</strain>
    </source>
</reference>